<dbReference type="Pfam" id="PF22339">
    <property type="entry name" value="YgxA-like_sub_bind"/>
    <property type="match status" value="1"/>
</dbReference>
<reference evidence="4 7" key="1">
    <citation type="journal article" date="2015" name="Int. J. Syst. Evol. Microbiol.">
        <title>Exiguobacterium enclense sp. nov., isolated from sediment.</title>
        <authorList>
            <person name="Dastager S.G."/>
            <person name="Mawlankar R."/>
            <person name="Sonalkar V.V."/>
            <person name="Thorat M.N."/>
            <person name="Mual P."/>
            <person name="Verma A."/>
            <person name="Krishnamurthi S."/>
            <person name="Tang S.K."/>
            <person name="Li W.J."/>
        </authorList>
    </citation>
    <scope>NUCLEOTIDE SEQUENCE [LARGE SCALE GENOMIC DNA]</scope>
    <source>
        <strain evidence="4 7">NIO-1109</strain>
    </source>
</reference>
<organism evidence="4 7">
    <name type="scientific">Exiguobacterium indicum</name>
    <dbReference type="NCBI Taxonomy" id="296995"/>
    <lineage>
        <taxon>Bacteria</taxon>
        <taxon>Bacillati</taxon>
        <taxon>Bacillota</taxon>
        <taxon>Bacilli</taxon>
        <taxon>Bacillales</taxon>
        <taxon>Bacillales Family XII. Incertae Sedis</taxon>
        <taxon>Exiguobacterium</taxon>
    </lineage>
</organism>
<dbReference type="Pfam" id="PF18576">
    <property type="entry name" value="HTH_52"/>
    <property type="match status" value="1"/>
</dbReference>
<evidence type="ECO:0000313" key="9">
    <source>
        <dbReference type="Proteomes" id="UP001387110"/>
    </source>
</evidence>
<dbReference type="InterPro" id="IPR054515">
    <property type="entry name" value="YgxA-like_substrate-bd"/>
</dbReference>
<evidence type="ECO:0000259" key="1">
    <source>
        <dbReference type="Pfam" id="PF14540"/>
    </source>
</evidence>
<accession>A0A0V8GD72</accession>
<feature type="domain" description="Nucleotidyltransferase-like" evidence="1">
    <location>
        <begin position="1"/>
        <end position="118"/>
    </location>
</feature>
<dbReference type="Proteomes" id="UP000053797">
    <property type="component" value="Unassembled WGS sequence"/>
</dbReference>
<name>A0A0V8GD72_9BACL</name>
<dbReference type="Gene3D" id="3.30.460.10">
    <property type="entry name" value="Beta Polymerase, domain 2"/>
    <property type="match status" value="1"/>
</dbReference>
<reference evidence="5 8" key="2">
    <citation type="journal article" date="2016" name="Front. Microbiol.">
        <title>Genomic Resource of Rice Seed Associated Bacteria.</title>
        <authorList>
            <person name="Midha S."/>
            <person name="Bansal K."/>
            <person name="Sharma S."/>
            <person name="Kumar N."/>
            <person name="Patil P.P."/>
            <person name="Chaudhry V."/>
            <person name="Patil P.B."/>
        </authorList>
    </citation>
    <scope>NUCLEOTIDE SEQUENCE [LARGE SCALE GENOMIC DNA]</scope>
    <source>
        <strain evidence="5 8">RSA11</strain>
    </source>
</reference>
<dbReference type="EMBL" id="LDQV01000036">
    <property type="protein sequence ID" value="KTR25500.1"/>
    <property type="molecule type" value="Genomic_DNA"/>
</dbReference>
<dbReference type="InterPro" id="IPR029348">
    <property type="entry name" value="NTF-like"/>
</dbReference>
<evidence type="ECO:0000313" key="5">
    <source>
        <dbReference type="EMBL" id="KTR25500.1"/>
    </source>
</evidence>
<gene>
    <name evidence="4" type="ORF">AS033_13950</name>
    <name evidence="5" type="ORF">RSA11_14855</name>
    <name evidence="6" type="ORF">SZL87_13870</name>
</gene>
<dbReference type="OrthoDB" id="2350973at2"/>
<dbReference type="Proteomes" id="UP000072605">
    <property type="component" value="Unassembled WGS sequence"/>
</dbReference>
<dbReference type="GeneID" id="90839042"/>
<dbReference type="AlphaFoldDB" id="A0A0V8GD72"/>
<keyword evidence="9" id="KW-1185">Reference proteome</keyword>
<comment type="caution">
    <text evidence="4">The sequence shown here is derived from an EMBL/GenBank/DDBJ whole genome shotgun (WGS) entry which is preliminary data.</text>
</comment>
<dbReference type="EMBL" id="LNQL01000005">
    <property type="protein sequence ID" value="KSU48233.1"/>
    <property type="molecule type" value="Genomic_DNA"/>
</dbReference>
<evidence type="ECO:0000259" key="2">
    <source>
        <dbReference type="Pfam" id="PF18576"/>
    </source>
</evidence>
<dbReference type="InterPro" id="IPR041143">
    <property type="entry name" value="YgxA_HTH"/>
</dbReference>
<dbReference type="InterPro" id="IPR036388">
    <property type="entry name" value="WH-like_DNA-bd_sf"/>
</dbReference>
<evidence type="ECO:0000313" key="8">
    <source>
        <dbReference type="Proteomes" id="UP000072605"/>
    </source>
</evidence>
<dbReference type="InterPro" id="IPR043519">
    <property type="entry name" value="NT_sf"/>
</dbReference>
<dbReference type="EMBL" id="JBAWKY010000005">
    <property type="protein sequence ID" value="MEI4463510.1"/>
    <property type="molecule type" value="Genomic_DNA"/>
</dbReference>
<protein>
    <submittedName>
        <fullName evidence="6">Nucleotidyltransferase-like protein</fullName>
    </submittedName>
</protein>
<evidence type="ECO:0000259" key="3">
    <source>
        <dbReference type="Pfam" id="PF22339"/>
    </source>
</evidence>
<dbReference type="Gene3D" id="1.20.120.330">
    <property type="entry name" value="Nucleotidyltransferases domain 2"/>
    <property type="match status" value="1"/>
</dbReference>
<sequence>MEQATRTIYSEYAAYRETQGIIAVEKRQPRDSLTDQFDTLLVVITRDPEVEWTIKHYRLNTLKVSLHLVHEDVLSRWILLNANRRAIHWIAEGTIVFERNDYLVDLKRQLLNFPDEERCLQMTISFAKLLRRFQDGRNLFSRGHHYDAYTHVHHALHHLARLSVLEKGKHPETVVWEQARLDDPDVYKLYEQLLMSEETLDQRIHLALIGLEHLLQSKVLSGGRYLFEIMRERTSPWTMYELMEEERLQEVKVDLSSLIDFFMRKGLIRISYQTTKGAGVELVTYEPVV</sequence>
<evidence type="ECO:0000313" key="6">
    <source>
        <dbReference type="EMBL" id="MEI4463510.1"/>
    </source>
</evidence>
<evidence type="ECO:0000313" key="4">
    <source>
        <dbReference type="EMBL" id="KSU48233.1"/>
    </source>
</evidence>
<dbReference type="Pfam" id="PF14540">
    <property type="entry name" value="NTF-like"/>
    <property type="match status" value="1"/>
</dbReference>
<evidence type="ECO:0000313" key="7">
    <source>
        <dbReference type="Proteomes" id="UP000053797"/>
    </source>
</evidence>
<dbReference type="RefSeq" id="WP_035398755.1">
    <property type="nucleotide sequence ID" value="NZ_FMYN01000005.1"/>
</dbReference>
<proteinExistence type="predicted"/>
<dbReference type="Proteomes" id="UP001387110">
    <property type="component" value="Unassembled WGS sequence"/>
</dbReference>
<dbReference type="Gene3D" id="1.10.10.10">
    <property type="entry name" value="Winged helix-like DNA-binding domain superfamily/Winged helix DNA-binding domain"/>
    <property type="match status" value="1"/>
</dbReference>
<feature type="domain" description="YgxA-like substrate binding" evidence="3">
    <location>
        <begin position="120"/>
        <end position="218"/>
    </location>
</feature>
<reference evidence="6 9" key="3">
    <citation type="submission" date="2023-12" db="EMBL/GenBank/DDBJ databases">
        <authorList>
            <person name="Easwaran N."/>
            <person name="Lazarus H.P.S."/>
        </authorList>
    </citation>
    <scope>NUCLEOTIDE SEQUENCE [LARGE SCALE GENOMIC DNA]</scope>
    <source>
        <strain evidence="6 9">VIT-2023</strain>
    </source>
</reference>
<feature type="domain" description="YgxA-like helix-turn-helix" evidence="2">
    <location>
        <begin position="225"/>
        <end position="286"/>
    </location>
</feature>